<feature type="compositionally biased region" description="Polar residues" evidence="1">
    <location>
        <begin position="16"/>
        <end position="25"/>
    </location>
</feature>
<dbReference type="GeneID" id="20802429"/>
<accession>W4HCL1</accession>
<feature type="region of interest" description="Disordered" evidence="1">
    <location>
        <begin position="1"/>
        <end position="84"/>
    </location>
</feature>
<organism evidence="2">
    <name type="scientific">Aphanomyces astaci</name>
    <name type="common">Crayfish plague agent</name>
    <dbReference type="NCBI Taxonomy" id="112090"/>
    <lineage>
        <taxon>Eukaryota</taxon>
        <taxon>Sar</taxon>
        <taxon>Stramenopiles</taxon>
        <taxon>Oomycota</taxon>
        <taxon>Saprolegniomycetes</taxon>
        <taxon>Saprolegniales</taxon>
        <taxon>Verrucalvaceae</taxon>
        <taxon>Aphanomyces</taxon>
    </lineage>
</organism>
<gene>
    <name evidence="2" type="ORF">H257_00433</name>
</gene>
<dbReference type="EMBL" id="KI913114">
    <property type="protein sequence ID" value="ETV89029.1"/>
    <property type="molecule type" value="Genomic_DNA"/>
</dbReference>
<name>W4HCL1_APHAT</name>
<evidence type="ECO:0000256" key="1">
    <source>
        <dbReference type="SAM" id="MobiDB-lite"/>
    </source>
</evidence>
<dbReference type="AlphaFoldDB" id="W4HCL1"/>
<dbReference type="VEuPathDB" id="FungiDB:H257_00433"/>
<protein>
    <submittedName>
        <fullName evidence="2">Uncharacterized protein</fullName>
    </submittedName>
</protein>
<sequence length="278" mass="30783">MEKRRHGDANEDSDSDITVMSSPMSPNEWESPCLMEPRLSTHPQKVHPIGEKHDDDSDDEATLILSQTSPTPSWCEESPERKAIGQGEAWTTDVHAGINHTLDYSSPHESVLTTDGDQRSHDRLSLKVTRTPRGTPAHTEGGGNVIYLVKDNGRPADKSFTSRWTSSKRLRIFHPPSPEDNINVPLELSPASQLCVLSQIGNLGASSTPWKQVSRPLPEKVPTEHVQPKEPRRSQNAYGKKVTAQAADWDTCSENAFDGDTSDGDMWAFEDLSDSDFD</sequence>
<feature type="region of interest" description="Disordered" evidence="1">
    <location>
        <begin position="206"/>
        <end position="242"/>
    </location>
</feature>
<feature type="compositionally biased region" description="Basic and acidic residues" evidence="1">
    <location>
        <begin position="217"/>
        <end position="233"/>
    </location>
</feature>
<evidence type="ECO:0000313" key="2">
    <source>
        <dbReference type="EMBL" id="ETV89029.1"/>
    </source>
</evidence>
<dbReference type="RefSeq" id="XP_009821429.1">
    <property type="nucleotide sequence ID" value="XM_009823127.1"/>
</dbReference>
<dbReference type="OrthoDB" id="75259at2759"/>
<proteinExistence type="predicted"/>
<reference evidence="2" key="1">
    <citation type="submission" date="2013-12" db="EMBL/GenBank/DDBJ databases">
        <title>The Genome Sequence of Aphanomyces astaci APO3.</title>
        <authorList>
            <consortium name="The Broad Institute Genomics Platform"/>
            <person name="Russ C."/>
            <person name="Tyler B."/>
            <person name="van West P."/>
            <person name="Dieguez-Uribeondo J."/>
            <person name="Young S.K."/>
            <person name="Zeng Q."/>
            <person name="Gargeya S."/>
            <person name="Fitzgerald M."/>
            <person name="Abouelleil A."/>
            <person name="Alvarado L."/>
            <person name="Chapman S.B."/>
            <person name="Gainer-Dewar J."/>
            <person name="Goldberg J."/>
            <person name="Griggs A."/>
            <person name="Gujja S."/>
            <person name="Hansen M."/>
            <person name="Howarth C."/>
            <person name="Imamovic A."/>
            <person name="Ireland A."/>
            <person name="Larimer J."/>
            <person name="McCowan C."/>
            <person name="Murphy C."/>
            <person name="Pearson M."/>
            <person name="Poon T.W."/>
            <person name="Priest M."/>
            <person name="Roberts A."/>
            <person name="Saif S."/>
            <person name="Shea T."/>
            <person name="Sykes S."/>
            <person name="Wortman J."/>
            <person name="Nusbaum C."/>
            <person name="Birren B."/>
        </authorList>
    </citation>
    <scope>NUCLEOTIDE SEQUENCE [LARGE SCALE GENOMIC DNA]</scope>
    <source>
        <strain evidence="2">APO3</strain>
    </source>
</reference>